<name>A0A1G7MMP3_CHIFI</name>
<dbReference type="RefSeq" id="WP_089830905.1">
    <property type="nucleotide sequence ID" value="NZ_FNBN01000002.1"/>
</dbReference>
<dbReference type="AlphaFoldDB" id="A0A1G7MMP3"/>
<organism evidence="1 2">
    <name type="scientific">Chitinophaga filiformis</name>
    <name type="common">Myxococcus filiformis</name>
    <name type="synonym">Flexibacter filiformis</name>
    <dbReference type="NCBI Taxonomy" id="104663"/>
    <lineage>
        <taxon>Bacteria</taxon>
        <taxon>Pseudomonadati</taxon>
        <taxon>Bacteroidota</taxon>
        <taxon>Chitinophagia</taxon>
        <taxon>Chitinophagales</taxon>
        <taxon>Chitinophagaceae</taxon>
        <taxon>Chitinophaga</taxon>
    </lineage>
</organism>
<evidence type="ECO:0000313" key="1">
    <source>
        <dbReference type="EMBL" id="SDF62991.1"/>
    </source>
</evidence>
<proteinExistence type="predicted"/>
<gene>
    <name evidence="1" type="ORF">SAMN04488121_102497</name>
</gene>
<reference evidence="1 2" key="1">
    <citation type="submission" date="2016-10" db="EMBL/GenBank/DDBJ databases">
        <authorList>
            <person name="de Groot N.N."/>
        </authorList>
    </citation>
    <scope>NUCLEOTIDE SEQUENCE [LARGE SCALE GENOMIC DNA]</scope>
    <source>
        <strain evidence="1 2">DSM 527</strain>
    </source>
</reference>
<evidence type="ECO:0000313" key="2">
    <source>
        <dbReference type="Proteomes" id="UP000199045"/>
    </source>
</evidence>
<accession>A0A1G7MMP3</accession>
<dbReference type="Proteomes" id="UP000199045">
    <property type="component" value="Unassembled WGS sequence"/>
</dbReference>
<dbReference type="EMBL" id="FNBN01000002">
    <property type="protein sequence ID" value="SDF62991.1"/>
    <property type="molecule type" value="Genomic_DNA"/>
</dbReference>
<dbReference type="PROSITE" id="PS51257">
    <property type="entry name" value="PROKAR_LIPOPROTEIN"/>
    <property type="match status" value="1"/>
</dbReference>
<dbReference type="OrthoDB" id="9825979at2"/>
<dbReference type="STRING" id="104663.SAMN04488121_102497"/>
<sequence length="173" mass="19935">MIRTTLVLIVFSVSCTGSTELGNKVILYSDTPDVKVETIMPNEWKKYDVPNFNEDNIPSLFAYGSKDSSQQLVVDVHKSIETQNLKSLIENKLADIKSADTGVHLMELKVIDSTQPYQLAFFDYYTKGDDYTYYSENIVFQKSKRIFNIEISSKGDEKAFRHLTNLIRDHLRY</sequence>
<protein>
    <submittedName>
        <fullName evidence="1">Uncharacterized protein</fullName>
    </submittedName>
</protein>